<reference evidence="1 2" key="1">
    <citation type="submission" date="2019-02" db="EMBL/GenBank/DDBJ databases">
        <title>Genomic, morphological and functional characterisation of novel bacteriophage Fnu1 capable of disrupt Fusobacterium nucleatum biofilm.</title>
        <authorList>
            <person name="Kabwe M."/>
            <person name="Brown T.L."/>
            <person name="Dashper S."/>
            <person name="Speirs L."/>
            <person name="Ku H."/>
            <person name="Petrovski S."/>
            <person name="Chan H.T."/>
            <person name="Lock P."/>
            <person name="Tucci J."/>
        </authorList>
    </citation>
    <scope>NUCLEOTIDE SEQUENCE [LARGE SCALE GENOMIC DNA]</scope>
</reference>
<proteinExistence type="predicted"/>
<dbReference type="GeneID" id="65071974"/>
<dbReference type="KEGG" id="vg:65071974"/>
<accession>A0A481W5Z6</accession>
<organism evidence="1 2">
    <name type="scientific">Fusobacterium phage Fnu1</name>
    <dbReference type="NCBI Taxonomy" id="2530024"/>
    <lineage>
        <taxon>Viruses</taxon>
        <taxon>Duplodnaviria</taxon>
        <taxon>Heunggongvirae</taxon>
        <taxon>Uroviricota</taxon>
        <taxon>Caudoviricetes</taxon>
        <taxon>Latrobevirus</taxon>
        <taxon>Latrobevirus FNU1</taxon>
    </lineage>
</organism>
<sequence length="102" mass="11748">MINMIKISLGTIKGRHQLPIADYVFNKEVQDVTDVEKIQQDVDYYFNELNKTCNDKVQIILYITGLTVVTLAIVKACKRLGYELVAMHFDRDSNSYFGQKVL</sequence>
<name>A0A481W5Z6_9CAUD</name>
<evidence type="ECO:0000313" key="1">
    <source>
        <dbReference type="EMBL" id="QBJ04188.1"/>
    </source>
</evidence>
<keyword evidence="2" id="KW-1185">Reference proteome</keyword>
<dbReference type="EMBL" id="MK554696">
    <property type="protein sequence ID" value="QBJ04188.1"/>
    <property type="molecule type" value="Genomic_DNA"/>
</dbReference>
<dbReference type="Proteomes" id="UP000292160">
    <property type="component" value="Segment"/>
</dbReference>
<protein>
    <submittedName>
        <fullName evidence="1">Uncharacterized protein</fullName>
    </submittedName>
</protein>
<evidence type="ECO:0000313" key="2">
    <source>
        <dbReference type="Proteomes" id="UP000292160"/>
    </source>
</evidence>
<dbReference type="RefSeq" id="YP_010082966.1">
    <property type="nucleotide sequence ID" value="NC_055035.1"/>
</dbReference>